<dbReference type="AlphaFoldDB" id="A0AA40K546"/>
<accession>A0AA40K546</accession>
<dbReference type="PROSITE" id="PS50966">
    <property type="entry name" value="ZF_SWIM"/>
    <property type="match status" value="1"/>
</dbReference>
<reference evidence="4" key="1">
    <citation type="submission" date="2023-06" db="EMBL/GenBank/DDBJ databases">
        <title>Genome-scale phylogeny and comparative genomics of the fungal order Sordariales.</title>
        <authorList>
            <consortium name="Lawrence Berkeley National Laboratory"/>
            <person name="Hensen N."/>
            <person name="Bonometti L."/>
            <person name="Westerberg I."/>
            <person name="Brannstrom I.O."/>
            <person name="Guillou S."/>
            <person name="Cros-Aarteil S."/>
            <person name="Calhoun S."/>
            <person name="Haridas S."/>
            <person name="Kuo A."/>
            <person name="Mondo S."/>
            <person name="Pangilinan J."/>
            <person name="Riley R."/>
            <person name="LaButti K."/>
            <person name="Andreopoulos B."/>
            <person name="Lipzen A."/>
            <person name="Chen C."/>
            <person name="Yanf M."/>
            <person name="Daum C."/>
            <person name="Ng V."/>
            <person name="Clum A."/>
            <person name="Steindorff A."/>
            <person name="Ohm R."/>
            <person name="Martin F."/>
            <person name="Silar P."/>
            <person name="Natvig D."/>
            <person name="Lalanne C."/>
            <person name="Gautier V."/>
            <person name="Ament-velasquez S.L."/>
            <person name="Kruys A."/>
            <person name="Hutchinson M.I."/>
            <person name="Powell A.J."/>
            <person name="Barry K."/>
            <person name="Miller A.N."/>
            <person name="Grigoriev I.V."/>
            <person name="Debuchy R."/>
            <person name="Gladieux P."/>
            <person name="Thoren M.H."/>
            <person name="Johannesson H."/>
        </authorList>
    </citation>
    <scope>NUCLEOTIDE SEQUENCE</scope>
    <source>
        <strain evidence="4">SMH3187-1</strain>
    </source>
</reference>
<proteinExistence type="predicted"/>
<evidence type="ECO:0000313" key="5">
    <source>
        <dbReference type="Proteomes" id="UP001172155"/>
    </source>
</evidence>
<feature type="compositionally biased region" description="Polar residues" evidence="2">
    <location>
        <begin position="1"/>
        <end position="10"/>
    </location>
</feature>
<feature type="domain" description="SWIM-type" evidence="3">
    <location>
        <begin position="98"/>
        <end position="137"/>
    </location>
</feature>
<keyword evidence="1" id="KW-0863">Zinc-finger</keyword>
<feature type="region of interest" description="Disordered" evidence="2">
    <location>
        <begin position="290"/>
        <end position="312"/>
    </location>
</feature>
<name>A0AA40K546_9PEZI</name>
<evidence type="ECO:0000256" key="2">
    <source>
        <dbReference type="SAM" id="MobiDB-lite"/>
    </source>
</evidence>
<feature type="compositionally biased region" description="Basic and acidic residues" evidence="2">
    <location>
        <begin position="534"/>
        <end position="543"/>
    </location>
</feature>
<gene>
    <name evidence="4" type="ORF">B0T18DRAFT_429274</name>
</gene>
<feature type="compositionally biased region" description="Low complexity" evidence="2">
    <location>
        <begin position="510"/>
        <end position="527"/>
    </location>
</feature>
<protein>
    <recommendedName>
        <fullName evidence="3">SWIM-type domain-containing protein</fullName>
    </recommendedName>
</protein>
<evidence type="ECO:0000259" key="3">
    <source>
        <dbReference type="PROSITE" id="PS50966"/>
    </source>
</evidence>
<feature type="compositionally biased region" description="Acidic residues" evidence="2">
    <location>
        <begin position="14"/>
        <end position="29"/>
    </location>
</feature>
<dbReference type="EMBL" id="JAUKUD010000004">
    <property type="protein sequence ID" value="KAK0746281.1"/>
    <property type="molecule type" value="Genomic_DNA"/>
</dbReference>
<comment type="caution">
    <text evidence="4">The sequence shown here is derived from an EMBL/GenBank/DDBJ whole genome shotgun (WGS) entry which is preliminary data.</text>
</comment>
<keyword evidence="1" id="KW-0862">Zinc</keyword>
<dbReference type="InterPro" id="IPR007527">
    <property type="entry name" value="Znf_SWIM"/>
</dbReference>
<sequence length="543" mass="58985">MQPLSKSPVVQHSDDDESDDESDWEDEDDARGLVVSPSGLRYAIGHLAPGTQRMMQALYNTQDPPQISLELCGIKQEGTDGDGFFYAFQLQEVVPCSVRIGSKSSTRFSMPKCECADARYRGLRPCKHIMWLFDQVSKQIIFDHEPDTPLTMSEMGYPEELGDPFEQISNSRLDLLADSLRCDTTAPGSNTAPISHARLREAREMVAAVAGIPAREIDQFRLDLEKTRPGNVVIHRGDVEATLFSILLASHSLAARVRAELAPSDPAVDPFRALQRRATRIISELDSYSSFLQDPTPRQSSQAEGNGAEGPRNVRWAATQIRRCVTQVERLVSRSATPLAGPARSSAARALVGILKSVAGHNIDSHGGDTVGDRNLYMCLIGNQDTGFVYIALEKLVDQSQYVEELESAMELIGRFGAPESYVSHMRGLIKRMRSHTSEESRRPSVAGPSDTAPRNVTPPLEGVPPPSRRIEADTILDELGSSGSSVPFLTPAAPASTRARGGWGGRGGAASESESGESSRAGSKRSISGTGTERTEGPKRSR</sequence>
<dbReference type="Proteomes" id="UP001172155">
    <property type="component" value="Unassembled WGS sequence"/>
</dbReference>
<feature type="compositionally biased region" description="Polar residues" evidence="2">
    <location>
        <begin position="290"/>
        <end position="304"/>
    </location>
</feature>
<dbReference type="GO" id="GO:0008270">
    <property type="term" value="F:zinc ion binding"/>
    <property type="evidence" value="ECO:0007669"/>
    <property type="project" value="UniProtKB-KW"/>
</dbReference>
<feature type="region of interest" description="Disordered" evidence="2">
    <location>
        <begin position="433"/>
        <end position="543"/>
    </location>
</feature>
<organism evidence="4 5">
    <name type="scientific">Schizothecium vesticola</name>
    <dbReference type="NCBI Taxonomy" id="314040"/>
    <lineage>
        <taxon>Eukaryota</taxon>
        <taxon>Fungi</taxon>
        <taxon>Dikarya</taxon>
        <taxon>Ascomycota</taxon>
        <taxon>Pezizomycotina</taxon>
        <taxon>Sordariomycetes</taxon>
        <taxon>Sordariomycetidae</taxon>
        <taxon>Sordariales</taxon>
        <taxon>Schizotheciaceae</taxon>
        <taxon>Schizothecium</taxon>
    </lineage>
</organism>
<evidence type="ECO:0000256" key="1">
    <source>
        <dbReference type="PROSITE-ProRule" id="PRU00325"/>
    </source>
</evidence>
<keyword evidence="5" id="KW-1185">Reference proteome</keyword>
<evidence type="ECO:0000313" key="4">
    <source>
        <dbReference type="EMBL" id="KAK0746281.1"/>
    </source>
</evidence>
<keyword evidence="1" id="KW-0479">Metal-binding</keyword>
<feature type="region of interest" description="Disordered" evidence="2">
    <location>
        <begin position="1"/>
        <end position="30"/>
    </location>
</feature>